<dbReference type="SUPFAM" id="SSF141571">
    <property type="entry name" value="Pentapeptide repeat-like"/>
    <property type="match status" value="1"/>
</dbReference>
<feature type="domain" description="AraC effector-binding" evidence="1">
    <location>
        <begin position="1"/>
        <end position="159"/>
    </location>
</feature>
<dbReference type="Gene3D" id="3.20.80.10">
    <property type="entry name" value="Regulatory factor, effector binding domain"/>
    <property type="match status" value="2"/>
</dbReference>
<sequence>MKVTIVEKQSMKMAVIKSVRNGSDVRQAWKRVQQLLKGHPAVGNDEYGHVLIPEWQWPTEVTTLWTGVEVNSFDNLPEGLETITIPARRFARITVKGNRERMNETYAYLGEWFGTEGYERDMNEGSYGYEANRLMPINPFDIPANEIDEFDFDIYAPIKESQSVQSDRFPAILKVEVQADKARKIVGMEAFIQQSTTPPNLVIGPLWHQLMQRFEEISDRSDNPHHYGLLSYKPPFGSGQDFTYLAGFEVGGDAPLPDGFVTRTIPARLVAIVTYQGLAKNITQAWEFFHGSWLSQSGYEAIHDFDYEVYDHRFHGVDSTESIMEVHFPIQLKQTSNLLTDKMMYDEKGGFELQDMRDAKVHMACFKGAEFHGIDLRNASLEHVNFVDSKWQHIFFSNVHVNMAQLGGTVFENIKRPDAAESRFTEEAGTDGWINVEPVTFRNSDLSTAIFENCDLVDVDIRNCRTEGMRINGILVQDLLTHYKPGRE</sequence>
<name>A0ABV1KW02_9BACL</name>
<feature type="domain" description="AraC effector-binding" evidence="1">
    <location>
        <begin position="173"/>
        <end position="331"/>
    </location>
</feature>
<accession>A0ABV1KW02</accession>
<evidence type="ECO:0000313" key="2">
    <source>
        <dbReference type="EMBL" id="MEQ4484233.1"/>
    </source>
</evidence>
<dbReference type="Pfam" id="PF14526">
    <property type="entry name" value="Cass2"/>
    <property type="match status" value="1"/>
</dbReference>
<organism evidence="2 3">
    <name type="scientific">Cohnella silvisoli</name>
    <dbReference type="NCBI Taxonomy" id="2873699"/>
    <lineage>
        <taxon>Bacteria</taxon>
        <taxon>Bacillati</taxon>
        <taxon>Bacillota</taxon>
        <taxon>Bacilli</taxon>
        <taxon>Bacillales</taxon>
        <taxon>Paenibacillaceae</taxon>
        <taxon>Cohnella</taxon>
    </lineage>
</organism>
<comment type="caution">
    <text evidence="2">The sequence shown here is derived from an EMBL/GenBank/DDBJ whole genome shotgun (WGS) entry which is preliminary data.</text>
</comment>
<gene>
    <name evidence="2" type="ORF">QJS35_17690</name>
</gene>
<dbReference type="InterPro" id="IPR053182">
    <property type="entry name" value="YobU-like_regulator"/>
</dbReference>
<keyword evidence="3" id="KW-1185">Reference proteome</keyword>
<dbReference type="InterPro" id="IPR029441">
    <property type="entry name" value="Cass2"/>
</dbReference>
<evidence type="ECO:0000259" key="1">
    <source>
        <dbReference type="SMART" id="SM00871"/>
    </source>
</evidence>
<dbReference type="PANTHER" id="PTHR36444:SF2">
    <property type="entry name" value="TRANSCRIPTIONAL REGULATOR PROTEIN YOBU-RELATED"/>
    <property type="match status" value="1"/>
</dbReference>
<dbReference type="Proteomes" id="UP001493487">
    <property type="component" value="Unassembled WGS sequence"/>
</dbReference>
<protein>
    <submittedName>
        <fullName evidence="2">Effector binding domain-containing protein</fullName>
    </submittedName>
</protein>
<evidence type="ECO:0000313" key="3">
    <source>
        <dbReference type="Proteomes" id="UP001493487"/>
    </source>
</evidence>
<dbReference type="PANTHER" id="PTHR36444">
    <property type="entry name" value="TRANSCRIPTIONAL REGULATOR PROTEIN YOBU-RELATED"/>
    <property type="match status" value="1"/>
</dbReference>
<dbReference type="SUPFAM" id="SSF55136">
    <property type="entry name" value="Probable bacterial effector-binding domain"/>
    <property type="match status" value="2"/>
</dbReference>
<reference evidence="2 3" key="1">
    <citation type="journal article" date="2023" name="Genome Announc.">
        <title>Pan-Genome Analyses of the Genus Cohnella and Proposal of the Novel Species Cohnella silvisoli sp. nov., Isolated from Forest Soil.</title>
        <authorList>
            <person name="Wang C."/>
            <person name="Mao L."/>
            <person name="Bao G."/>
            <person name="Zhu H."/>
        </authorList>
    </citation>
    <scope>NUCLEOTIDE SEQUENCE [LARGE SCALE GENOMIC DNA]</scope>
    <source>
        <strain evidence="2 3">NL03-T5-1</strain>
    </source>
</reference>
<dbReference type="EMBL" id="JASKHM010000010">
    <property type="protein sequence ID" value="MEQ4484233.1"/>
    <property type="molecule type" value="Genomic_DNA"/>
</dbReference>
<proteinExistence type="predicted"/>
<dbReference type="Pfam" id="PF06445">
    <property type="entry name" value="GyrI-like"/>
    <property type="match status" value="1"/>
</dbReference>
<dbReference type="InterPro" id="IPR011256">
    <property type="entry name" value="Reg_factor_effector_dom_sf"/>
</dbReference>
<dbReference type="Gene3D" id="2.160.20.80">
    <property type="entry name" value="E3 ubiquitin-protein ligase SopA"/>
    <property type="match status" value="1"/>
</dbReference>
<dbReference type="SMART" id="SM00871">
    <property type="entry name" value="AraC_E_bind"/>
    <property type="match status" value="2"/>
</dbReference>
<dbReference type="InterPro" id="IPR010499">
    <property type="entry name" value="AraC_E-bd"/>
</dbReference>
<dbReference type="InterPro" id="IPR029442">
    <property type="entry name" value="GyrI-like"/>
</dbReference>
<dbReference type="RefSeq" id="WP_232186615.1">
    <property type="nucleotide sequence ID" value="NZ_JAIOAP010000009.1"/>
</dbReference>